<dbReference type="Pfam" id="PF00150">
    <property type="entry name" value="Cellulase"/>
    <property type="match status" value="1"/>
</dbReference>
<evidence type="ECO:0000256" key="9">
    <source>
        <dbReference type="ARBA" id="ARBA00038929"/>
    </source>
</evidence>
<dbReference type="InterPro" id="IPR050386">
    <property type="entry name" value="Glycosyl_hydrolase_5"/>
</dbReference>
<keyword evidence="4 11" id="KW-0732">Signal</keyword>
<name>A0A1E3NZV9_WICAA</name>
<dbReference type="Gene3D" id="3.20.20.80">
    <property type="entry name" value="Glycosidases"/>
    <property type="match status" value="1"/>
</dbReference>
<evidence type="ECO:0000256" key="6">
    <source>
        <dbReference type="ARBA" id="ARBA00023295"/>
    </source>
</evidence>
<sequence>MLISTFIISSLLSIALANPIPSRGGTQFYKRGDYWDYQNDKIRGVNLGGWFVLEPFITPSLFEAFENQGQDVPVDEYHYTKALGKDLAKERLDQHWSSWIVEADFQSIAGAGLNFVRIPIGYWAFQLLDNDPYVQGQESYLDQALEWAKKYDIKVWIDLHGAPGSQNGFDNSGLRDSYEFQNGDNTQVALDVLQYISNKYGGSDYGDVVIGIELLNEPLGSVLDMGKLNDFWQQGYHNLRNTGSSQNVIIHDAFQTWDYFNDKFHTPDYWNVVIDHHHYQVFSPGELSRSVDEHVKVACDWGTNSTKENHWNLCGEWSAAMTDCTKWLNGVGRGSRYDQTFDYDPSQNQNYIGSCQGSQDISTWDDDKKSNYRRYIEAQLDAFEKRSGWIFWTWKTETTLEWDFQKLSYYGIFPSPLNSRQYPGQCD</sequence>
<dbReference type="GO" id="GO:0009277">
    <property type="term" value="C:fungal-type cell wall"/>
    <property type="evidence" value="ECO:0007669"/>
    <property type="project" value="UniProtKB-ARBA"/>
</dbReference>
<comment type="catalytic activity">
    <reaction evidence="8">
        <text>Successive hydrolysis of beta-D-glucose units from the non-reducing ends of (1-&gt;3)-beta-D-glucans, releasing alpha-glucose.</text>
        <dbReference type="EC" id="3.2.1.58"/>
    </reaction>
</comment>
<dbReference type="GO" id="GO:0009986">
    <property type="term" value="C:cell surface"/>
    <property type="evidence" value="ECO:0007669"/>
    <property type="project" value="TreeGrafter"/>
</dbReference>
<evidence type="ECO:0000256" key="4">
    <source>
        <dbReference type="ARBA" id="ARBA00022729"/>
    </source>
</evidence>
<keyword evidence="3" id="KW-0964">Secreted</keyword>
<dbReference type="PANTHER" id="PTHR31297:SF1">
    <property type="entry name" value="GLUCAN 1,3-BETA-GLUCOSIDASE I_II-RELATED"/>
    <property type="match status" value="1"/>
</dbReference>
<evidence type="ECO:0000256" key="8">
    <source>
        <dbReference type="ARBA" id="ARBA00036824"/>
    </source>
</evidence>
<dbReference type="EC" id="3.2.1.58" evidence="9"/>
<dbReference type="GO" id="GO:0071555">
    <property type="term" value="P:cell wall organization"/>
    <property type="evidence" value="ECO:0007669"/>
    <property type="project" value="UniProtKB-KW"/>
</dbReference>
<dbReference type="AlphaFoldDB" id="A0A1E3NZV9"/>
<dbReference type="OrthoDB" id="62120at2759"/>
<dbReference type="PROSITE" id="PS00659">
    <property type="entry name" value="GLYCOSYL_HYDROL_F5"/>
    <property type="match status" value="1"/>
</dbReference>
<reference evidence="13 14" key="1">
    <citation type="journal article" date="2016" name="Proc. Natl. Acad. Sci. U.S.A.">
        <title>Comparative genomics of biotechnologically important yeasts.</title>
        <authorList>
            <person name="Riley R."/>
            <person name="Haridas S."/>
            <person name="Wolfe K.H."/>
            <person name="Lopes M.R."/>
            <person name="Hittinger C.T."/>
            <person name="Goeker M."/>
            <person name="Salamov A.A."/>
            <person name="Wisecaver J.H."/>
            <person name="Long T.M."/>
            <person name="Calvey C.H."/>
            <person name="Aerts A.L."/>
            <person name="Barry K.W."/>
            <person name="Choi C."/>
            <person name="Clum A."/>
            <person name="Coughlan A.Y."/>
            <person name="Deshpande S."/>
            <person name="Douglass A.P."/>
            <person name="Hanson S.J."/>
            <person name="Klenk H.-P."/>
            <person name="LaButti K.M."/>
            <person name="Lapidus A."/>
            <person name="Lindquist E.A."/>
            <person name="Lipzen A.M."/>
            <person name="Meier-Kolthoff J.P."/>
            <person name="Ohm R.A."/>
            <person name="Otillar R.P."/>
            <person name="Pangilinan J.L."/>
            <person name="Peng Y."/>
            <person name="Rokas A."/>
            <person name="Rosa C.A."/>
            <person name="Scheuner C."/>
            <person name="Sibirny A.A."/>
            <person name="Slot J.C."/>
            <person name="Stielow J.B."/>
            <person name="Sun H."/>
            <person name="Kurtzman C.P."/>
            <person name="Blackwell M."/>
            <person name="Grigoriev I.V."/>
            <person name="Jeffries T.W."/>
        </authorList>
    </citation>
    <scope>NUCLEOTIDE SEQUENCE [LARGE SCALE GENOMIC DNA]</scope>
    <source>
        <strain evidence="14">ATCC 58044 / CBS 1984 / NCYC 433 / NRRL Y-366-8</strain>
    </source>
</reference>
<evidence type="ECO:0000313" key="14">
    <source>
        <dbReference type="Proteomes" id="UP000094112"/>
    </source>
</evidence>
<feature type="chain" id="PRO_5009133618" description="glucan 1,3-beta-glucosidase" evidence="11">
    <location>
        <begin position="18"/>
        <end position="427"/>
    </location>
</feature>
<keyword evidence="7" id="KW-0961">Cell wall biogenesis/degradation</keyword>
<evidence type="ECO:0000256" key="1">
    <source>
        <dbReference type="ARBA" id="ARBA00004613"/>
    </source>
</evidence>
<keyword evidence="5 10" id="KW-0378">Hydrolase</keyword>
<dbReference type="InterPro" id="IPR018087">
    <property type="entry name" value="Glyco_hydro_5_CS"/>
</dbReference>
<dbReference type="SUPFAM" id="SSF51445">
    <property type="entry name" value="(Trans)glycosidases"/>
    <property type="match status" value="1"/>
</dbReference>
<dbReference type="GeneID" id="30203120"/>
<dbReference type="PANTHER" id="PTHR31297">
    <property type="entry name" value="GLUCAN ENDO-1,6-BETA-GLUCOSIDASE B"/>
    <property type="match status" value="1"/>
</dbReference>
<evidence type="ECO:0000256" key="3">
    <source>
        <dbReference type="ARBA" id="ARBA00022525"/>
    </source>
</evidence>
<evidence type="ECO:0000256" key="11">
    <source>
        <dbReference type="SAM" id="SignalP"/>
    </source>
</evidence>
<feature type="signal peptide" evidence="11">
    <location>
        <begin position="1"/>
        <end position="17"/>
    </location>
</feature>
<proteinExistence type="inferred from homology"/>
<evidence type="ECO:0000259" key="12">
    <source>
        <dbReference type="Pfam" id="PF00150"/>
    </source>
</evidence>
<feature type="domain" description="Glycoside hydrolase family 5" evidence="12">
    <location>
        <begin position="91"/>
        <end position="283"/>
    </location>
</feature>
<dbReference type="STRING" id="683960.A0A1E3NZV9"/>
<evidence type="ECO:0000313" key="13">
    <source>
        <dbReference type="EMBL" id="ODQ58222.1"/>
    </source>
</evidence>
<dbReference type="RefSeq" id="XP_019037429.1">
    <property type="nucleotide sequence ID" value="XM_019185874.1"/>
</dbReference>
<dbReference type="SMR" id="A0A1E3NZV9"/>
<protein>
    <recommendedName>
        <fullName evidence="9">glucan 1,3-beta-glucosidase</fullName>
        <ecNumber evidence="9">3.2.1.58</ecNumber>
    </recommendedName>
</protein>
<keyword evidence="6 10" id="KW-0326">Glycosidase</keyword>
<keyword evidence="14" id="KW-1185">Reference proteome</keyword>
<dbReference type="GO" id="GO:0009251">
    <property type="term" value="P:glucan catabolic process"/>
    <property type="evidence" value="ECO:0007669"/>
    <property type="project" value="TreeGrafter"/>
</dbReference>
<evidence type="ECO:0000256" key="5">
    <source>
        <dbReference type="ARBA" id="ARBA00022801"/>
    </source>
</evidence>
<dbReference type="FunFam" id="3.20.20.80:FF:000033">
    <property type="entry name" value="Glucan 1,3-beta-glucosidase A"/>
    <property type="match status" value="1"/>
</dbReference>
<dbReference type="InterPro" id="IPR001547">
    <property type="entry name" value="Glyco_hydro_5"/>
</dbReference>
<dbReference type="Proteomes" id="UP000094112">
    <property type="component" value="Unassembled WGS sequence"/>
</dbReference>
<accession>A0A1E3NZV9</accession>
<comment type="similarity">
    <text evidence="2 10">Belongs to the glycosyl hydrolase 5 (cellulase A) family.</text>
</comment>
<organism evidence="13 14">
    <name type="scientific">Wickerhamomyces anomalus (strain ATCC 58044 / CBS 1984 / NCYC 433 / NRRL Y-366-8)</name>
    <name type="common">Yeast</name>
    <name type="synonym">Hansenula anomala</name>
    <dbReference type="NCBI Taxonomy" id="683960"/>
    <lineage>
        <taxon>Eukaryota</taxon>
        <taxon>Fungi</taxon>
        <taxon>Dikarya</taxon>
        <taxon>Ascomycota</taxon>
        <taxon>Saccharomycotina</taxon>
        <taxon>Saccharomycetes</taxon>
        <taxon>Phaffomycetales</taxon>
        <taxon>Wickerhamomycetaceae</taxon>
        <taxon>Wickerhamomyces</taxon>
    </lineage>
</organism>
<comment type="subcellular location">
    <subcellularLocation>
        <location evidence="1">Secreted</location>
    </subcellularLocation>
</comment>
<dbReference type="EMBL" id="KV454212">
    <property type="protein sequence ID" value="ODQ58222.1"/>
    <property type="molecule type" value="Genomic_DNA"/>
</dbReference>
<gene>
    <name evidence="13" type="ORF">WICANDRAFT_85306</name>
</gene>
<dbReference type="GO" id="GO:0005576">
    <property type="term" value="C:extracellular region"/>
    <property type="evidence" value="ECO:0007669"/>
    <property type="project" value="UniProtKB-SubCell"/>
</dbReference>
<evidence type="ECO:0000256" key="2">
    <source>
        <dbReference type="ARBA" id="ARBA00005641"/>
    </source>
</evidence>
<dbReference type="GO" id="GO:0004338">
    <property type="term" value="F:glucan exo-1,3-beta-glucosidase activity"/>
    <property type="evidence" value="ECO:0007669"/>
    <property type="project" value="UniProtKB-EC"/>
</dbReference>
<dbReference type="InterPro" id="IPR017853">
    <property type="entry name" value="GH"/>
</dbReference>
<evidence type="ECO:0000256" key="10">
    <source>
        <dbReference type="RuleBase" id="RU361153"/>
    </source>
</evidence>
<evidence type="ECO:0000256" key="7">
    <source>
        <dbReference type="ARBA" id="ARBA00023316"/>
    </source>
</evidence>